<evidence type="ECO:0000259" key="9">
    <source>
        <dbReference type="PROSITE" id="PS50137"/>
    </source>
</evidence>
<accession>A0A1H3W1J3</accession>
<dbReference type="Pfam" id="PF00035">
    <property type="entry name" value="dsrm"/>
    <property type="match status" value="1"/>
</dbReference>
<dbReference type="GO" id="GO:0004525">
    <property type="term" value="F:ribonuclease III activity"/>
    <property type="evidence" value="ECO:0007669"/>
    <property type="project" value="UniProtKB-UniRule"/>
</dbReference>
<evidence type="ECO:0000256" key="3">
    <source>
        <dbReference type="ARBA" id="ARBA00022664"/>
    </source>
</evidence>
<dbReference type="GO" id="GO:0010468">
    <property type="term" value="P:regulation of gene expression"/>
    <property type="evidence" value="ECO:0007669"/>
    <property type="project" value="TreeGrafter"/>
</dbReference>
<evidence type="ECO:0000256" key="2">
    <source>
        <dbReference type="ARBA" id="ARBA00010183"/>
    </source>
</evidence>
<evidence type="ECO:0000259" key="10">
    <source>
        <dbReference type="PROSITE" id="PS50142"/>
    </source>
</evidence>
<reference evidence="11 12" key="1">
    <citation type="submission" date="2016-10" db="EMBL/GenBank/DDBJ databases">
        <authorList>
            <person name="de Groot N.N."/>
        </authorList>
    </citation>
    <scope>NUCLEOTIDE SEQUENCE [LARGE SCALE GENOMIC DNA]</scope>
    <source>
        <strain evidence="11 12">DSM 23581</strain>
    </source>
</reference>
<sequence>MNFINKLFRKSRSKPNGIFCENLEKIIEFEPQSYAHYYRAFMHSSMQEKDENGSDLNYERLEFLGDSVLNTVISSYLFKHAPQGNEGYLTVMRSKIVSRKHLNLIGEELGLLKLLMRNIPDHQLGKNITGNIFEALIGAIYLDQGYLFSERFIQKCLIDKYVDLNELEKRVTSYKSLVIKWCQKNKHEFEFCTKVDNGCDEQQHFSVCFYIDDEVVSKARETSKKRAEEKAAKRAYYALQNEIKTKALNI</sequence>
<feature type="binding site" evidence="8">
    <location>
        <position position="131"/>
    </location>
    <ligand>
        <name>Mg(2+)</name>
        <dbReference type="ChEBI" id="CHEBI:18420"/>
    </ligand>
</feature>
<dbReference type="SUPFAM" id="SSF54768">
    <property type="entry name" value="dsRNA-binding domain-like"/>
    <property type="match status" value="1"/>
</dbReference>
<dbReference type="GO" id="GO:0006397">
    <property type="term" value="P:mRNA processing"/>
    <property type="evidence" value="ECO:0007669"/>
    <property type="project" value="UniProtKB-UniRule"/>
</dbReference>
<evidence type="ECO:0000256" key="4">
    <source>
        <dbReference type="ARBA" id="ARBA00022722"/>
    </source>
</evidence>
<dbReference type="GO" id="GO:0006364">
    <property type="term" value="P:rRNA processing"/>
    <property type="evidence" value="ECO:0007669"/>
    <property type="project" value="UniProtKB-UniRule"/>
</dbReference>
<keyword evidence="8" id="KW-0698">rRNA processing</keyword>
<dbReference type="RefSeq" id="WP_093238664.1">
    <property type="nucleotide sequence ID" value="NZ_FNQF01000001.1"/>
</dbReference>
<feature type="binding site" evidence="8">
    <location>
        <position position="134"/>
    </location>
    <ligand>
        <name>Mg(2+)</name>
        <dbReference type="ChEBI" id="CHEBI:18420"/>
    </ligand>
</feature>
<organism evidence="11 12">
    <name type="scientific">Psychroflexus halocasei</name>
    <dbReference type="NCBI Taxonomy" id="908615"/>
    <lineage>
        <taxon>Bacteria</taxon>
        <taxon>Pseudomonadati</taxon>
        <taxon>Bacteroidota</taxon>
        <taxon>Flavobacteriia</taxon>
        <taxon>Flavobacteriales</taxon>
        <taxon>Flavobacteriaceae</taxon>
        <taxon>Psychroflexus</taxon>
    </lineage>
</organism>
<keyword evidence="4 8" id="KW-0540">Nuclease</keyword>
<feature type="domain" description="RNase III" evidence="10">
    <location>
        <begin position="20"/>
        <end position="145"/>
    </location>
</feature>
<evidence type="ECO:0000256" key="5">
    <source>
        <dbReference type="ARBA" id="ARBA00022759"/>
    </source>
</evidence>
<keyword evidence="8" id="KW-0819">tRNA processing</keyword>
<dbReference type="InterPro" id="IPR036389">
    <property type="entry name" value="RNase_III_sf"/>
</dbReference>
<name>A0A1H3W1J3_9FLAO</name>
<feature type="domain" description="DRBM" evidence="9">
    <location>
        <begin position="173"/>
        <end position="241"/>
    </location>
</feature>
<evidence type="ECO:0000256" key="8">
    <source>
        <dbReference type="HAMAP-Rule" id="MF_00104"/>
    </source>
</evidence>
<evidence type="ECO:0000313" key="12">
    <source>
        <dbReference type="Proteomes" id="UP000198820"/>
    </source>
</evidence>
<dbReference type="GO" id="GO:0008033">
    <property type="term" value="P:tRNA processing"/>
    <property type="evidence" value="ECO:0007669"/>
    <property type="project" value="UniProtKB-KW"/>
</dbReference>
<dbReference type="GO" id="GO:0046872">
    <property type="term" value="F:metal ion binding"/>
    <property type="evidence" value="ECO:0007669"/>
    <property type="project" value="UniProtKB-KW"/>
</dbReference>
<dbReference type="HAMAP" id="MF_00104">
    <property type="entry name" value="RNase_III"/>
    <property type="match status" value="1"/>
</dbReference>
<evidence type="ECO:0000313" key="11">
    <source>
        <dbReference type="EMBL" id="SDZ80936.1"/>
    </source>
</evidence>
<comment type="subcellular location">
    <subcellularLocation>
        <location evidence="8">Cytoplasm</location>
    </subcellularLocation>
</comment>
<dbReference type="InterPro" id="IPR014720">
    <property type="entry name" value="dsRBD_dom"/>
</dbReference>
<dbReference type="GO" id="GO:0003725">
    <property type="term" value="F:double-stranded RNA binding"/>
    <property type="evidence" value="ECO:0007669"/>
    <property type="project" value="TreeGrafter"/>
</dbReference>
<keyword evidence="8" id="KW-0460">Magnesium</keyword>
<dbReference type="GO" id="GO:0005737">
    <property type="term" value="C:cytoplasm"/>
    <property type="evidence" value="ECO:0007669"/>
    <property type="project" value="UniProtKB-SubCell"/>
</dbReference>
<evidence type="ECO:0000256" key="6">
    <source>
        <dbReference type="ARBA" id="ARBA00022801"/>
    </source>
</evidence>
<keyword evidence="8" id="KW-0479">Metal-binding</keyword>
<comment type="similarity">
    <text evidence="2">Belongs to the ribonuclease III family.</text>
</comment>
<dbReference type="InterPro" id="IPR000999">
    <property type="entry name" value="RNase_III_dom"/>
</dbReference>
<keyword evidence="8" id="KW-0699">rRNA-binding</keyword>
<dbReference type="PANTHER" id="PTHR11207">
    <property type="entry name" value="RIBONUCLEASE III"/>
    <property type="match status" value="1"/>
</dbReference>
<protein>
    <recommendedName>
        <fullName evidence="8">Ribonuclease 3</fullName>
        <ecNumber evidence="8">3.1.26.3</ecNumber>
    </recommendedName>
    <alternativeName>
        <fullName evidence="8">Ribonuclease III</fullName>
        <shortName evidence="8">RNase III</shortName>
    </alternativeName>
</protein>
<dbReference type="EMBL" id="FNQF01000001">
    <property type="protein sequence ID" value="SDZ80936.1"/>
    <property type="molecule type" value="Genomic_DNA"/>
</dbReference>
<dbReference type="STRING" id="908615.SAMN05421540_101384"/>
<feature type="active site" evidence="8">
    <location>
        <position position="66"/>
    </location>
</feature>
<keyword evidence="7 8" id="KW-0694">RNA-binding</keyword>
<dbReference type="PROSITE" id="PS50137">
    <property type="entry name" value="DS_RBD"/>
    <property type="match status" value="1"/>
</dbReference>
<keyword evidence="8" id="KW-0963">Cytoplasm</keyword>
<gene>
    <name evidence="8" type="primary">rnc</name>
    <name evidence="11" type="ORF">SAMN05421540_101384</name>
</gene>
<dbReference type="Proteomes" id="UP000198820">
    <property type="component" value="Unassembled WGS sequence"/>
</dbReference>
<dbReference type="InterPro" id="IPR011907">
    <property type="entry name" value="RNase_III"/>
</dbReference>
<dbReference type="NCBIfam" id="TIGR02191">
    <property type="entry name" value="RNaseIII"/>
    <property type="match status" value="1"/>
</dbReference>
<comment type="cofactor">
    <cofactor evidence="8">
        <name>Mg(2+)</name>
        <dbReference type="ChEBI" id="CHEBI:18420"/>
    </cofactor>
</comment>
<dbReference type="PROSITE" id="PS50142">
    <property type="entry name" value="RNASE_3_2"/>
    <property type="match status" value="1"/>
</dbReference>
<dbReference type="SMART" id="SM00358">
    <property type="entry name" value="DSRM"/>
    <property type="match status" value="1"/>
</dbReference>
<dbReference type="EC" id="3.1.26.3" evidence="8"/>
<dbReference type="Pfam" id="PF14622">
    <property type="entry name" value="Ribonucleas_3_3"/>
    <property type="match status" value="1"/>
</dbReference>
<dbReference type="SUPFAM" id="SSF69065">
    <property type="entry name" value="RNase III domain-like"/>
    <property type="match status" value="1"/>
</dbReference>
<dbReference type="GO" id="GO:0019843">
    <property type="term" value="F:rRNA binding"/>
    <property type="evidence" value="ECO:0007669"/>
    <property type="project" value="UniProtKB-KW"/>
</dbReference>
<keyword evidence="12" id="KW-1185">Reference proteome</keyword>
<comment type="catalytic activity">
    <reaction evidence="1 8">
        <text>Endonucleolytic cleavage to 5'-phosphomonoester.</text>
        <dbReference type="EC" id="3.1.26.3"/>
    </reaction>
</comment>
<dbReference type="PANTHER" id="PTHR11207:SF0">
    <property type="entry name" value="RIBONUCLEASE 3"/>
    <property type="match status" value="1"/>
</dbReference>
<keyword evidence="6 8" id="KW-0378">Hydrolase</keyword>
<dbReference type="PROSITE" id="PS00517">
    <property type="entry name" value="RNASE_3_1"/>
    <property type="match status" value="1"/>
</dbReference>
<dbReference type="Gene3D" id="1.10.1520.10">
    <property type="entry name" value="Ribonuclease III domain"/>
    <property type="match status" value="1"/>
</dbReference>
<feature type="binding site" evidence="8">
    <location>
        <position position="62"/>
    </location>
    <ligand>
        <name>Mg(2+)</name>
        <dbReference type="ChEBI" id="CHEBI:18420"/>
    </ligand>
</feature>
<dbReference type="Gene3D" id="3.30.160.20">
    <property type="match status" value="1"/>
</dbReference>
<keyword evidence="3 8" id="KW-0507">mRNA processing</keyword>
<comment type="subunit">
    <text evidence="8">Homodimer.</text>
</comment>
<dbReference type="CDD" id="cd00593">
    <property type="entry name" value="RIBOc"/>
    <property type="match status" value="1"/>
</dbReference>
<feature type="active site" evidence="8">
    <location>
        <position position="134"/>
    </location>
</feature>
<comment type="function">
    <text evidence="8">Digests double-stranded RNA. Involved in the processing of primary rRNA transcript to yield the immediate precursors to the large and small rRNAs (23S and 16S). Processes some mRNAs, and tRNAs when they are encoded in the rRNA operon. Processes pre-crRNA and tracrRNA of type II CRISPR loci if present in the organism.</text>
</comment>
<dbReference type="SMART" id="SM00535">
    <property type="entry name" value="RIBOc"/>
    <property type="match status" value="1"/>
</dbReference>
<evidence type="ECO:0000256" key="1">
    <source>
        <dbReference type="ARBA" id="ARBA00000109"/>
    </source>
</evidence>
<dbReference type="AlphaFoldDB" id="A0A1H3W1J3"/>
<proteinExistence type="inferred from homology"/>
<keyword evidence="5 8" id="KW-0255">Endonuclease</keyword>
<evidence type="ECO:0000256" key="7">
    <source>
        <dbReference type="ARBA" id="ARBA00022884"/>
    </source>
</evidence>